<dbReference type="InterPro" id="IPR043502">
    <property type="entry name" value="DNA/RNA_pol_sf"/>
</dbReference>
<keyword evidence="3" id="KW-1185">Reference proteome</keyword>
<organism evidence="2 3">
    <name type="scientific">Paramormyrops kingsleyae</name>
    <dbReference type="NCBI Taxonomy" id="1676925"/>
    <lineage>
        <taxon>Eukaryota</taxon>
        <taxon>Metazoa</taxon>
        <taxon>Chordata</taxon>
        <taxon>Craniata</taxon>
        <taxon>Vertebrata</taxon>
        <taxon>Euteleostomi</taxon>
        <taxon>Actinopterygii</taxon>
        <taxon>Neopterygii</taxon>
        <taxon>Teleostei</taxon>
        <taxon>Osteoglossocephala</taxon>
        <taxon>Osteoglossomorpha</taxon>
        <taxon>Osteoglossiformes</taxon>
        <taxon>Mormyridae</taxon>
        <taxon>Paramormyrops</taxon>
    </lineage>
</organism>
<evidence type="ECO:0000259" key="1">
    <source>
        <dbReference type="PROSITE" id="PS50878"/>
    </source>
</evidence>
<dbReference type="AlphaFoldDB" id="A0A3B3QYZ9"/>
<dbReference type="CDD" id="cd01650">
    <property type="entry name" value="RT_nLTR_like"/>
    <property type="match status" value="1"/>
</dbReference>
<evidence type="ECO:0000313" key="2">
    <source>
        <dbReference type="Ensembl" id="ENSPKIP00000011139.1"/>
    </source>
</evidence>
<reference evidence="2" key="2">
    <citation type="submission" date="2025-09" db="UniProtKB">
        <authorList>
            <consortium name="Ensembl"/>
        </authorList>
    </citation>
    <scope>IDENTIFICATION</scope>
</reference>
<name>A0A3B3QYZ9_9TELE</name>
<proteinExistence type="predicted"/>
<dbReference type="PROSITE" id="PS50878">
    <property type="entry name" value="RT_POL"/>
    <property type="match status" value="1"/>
</dbReference>
<dbReference type="PANTHER" id="PTHR33332">
    <property type="entry name" value="REVERSE TRANSCRIPTASE DOMAIN-CONTAINING PROTEIN"/>
    <property type="match status" value="1"/>
</dbReference>
<dbReference type="Ensembl" id="ENSPKIT00000035279.1">
    <property type="protein sequence ID" value="ENSPKIP00000011139.1"/>
    <property type="gene ID" value="ENSPKIG00000025564.1"/>
</dbReference>
<accession>A0A3B3QYZ9</accession>
<dbReference type="SUPFAM" id="SSF56672">
    <property type="entry name" value="DNA/RNA polymerases"/>
    <property type="match status" value="1"/>
</dbReference>
<sequence>PLLKKNNLDPTLLSSYRPISKLPFIAKVLEKVAEQQLGAFLDEHQLLDPLQSGFRRLHSTETALLKVLNDLLIAADGGLCSVLVLLDLSAAFDTVDHTVLINRLGQLVGISDSALEWFASYFTNRSFSVSVADFTSNVATMLSGVPQGSVLGPLLFSIYIFPLSLILKSFQDITYHFYADDIQLYFSFKPNQLNKLSTLVDCLSQVRDWCSNNYLQLNSGKTEMLIVSPPSLHSEIRLQLSSVIPASKSSVRNLGVTLDQSLCLD</sequence>
<reference evidence="2" key="1">
    <citation type="submission" date="2025-08" db="UniProtKB">
        <authorList>
            <consortium name="Ensembl"/>
        </authorList>
    </citation>
    <scope>IDENTIFICATION</scope>
</reference>
<feature type="domain" description="Reverse transcriptase" evidence="1">
    <location>
        <begin position="1"/>
        <end position="258"/>
    </location>
</feature>
<dbReference type="GeneTree" id="ENSGT01150000286909"/>
<dbReference type="InterPro" id="IPR000477">
    <property type="entry name" value="RT_dom"/>
</dbReference>
<dbReference type="Pfam" id="PF00078">
    <property type="entry name" value="RVT_1"/>
    <property type="match status" value="1"/>
</dbReference>
<protein>
    <recommendedName>
        <fullName evidence="1">Reverse transcriptase domain-containing protein</fullName>
    </recommendedName>
</protein>
<evidence type="ECO:0000313" key="3">
    <source>
        <dbReference type="Proteomes" id="UP000261540"/>
    </source>
</evidence>
<dbReference type="Proteomes" id="UP000261540">
    <property type="component" value="Unplaced"/>
</dbReference>